<dbReference type="EMBL" id="JAGKQM010000014">
    <property type="protein sequence ID" value="KAH0883817.1"/>
    <property type="molecule type" value="Genomic_DNA"/>
</dbReference>
<gene>
    <name evidence="2" type="ORF">HID58_059913</name>
</gene>
<comment type="caution">
    <text evidence="2">The sequence shown here is derived from an EMBL/GenBank/DDBJ whole genome shotgun (WGS) entry which is preliminary data.</text>
</comment>
<proteinExistence type="predicted"/>
<keyword evidence="1" id="KW-1133">Transmembrane helix</keyword>
<name>A0ABQ7ZU90_BRANA</name>
<accession>A0ABQ7ZU90</accession>
<sequence>MGTPPIASSLTLIGEVHPSTSFDVHNSISIHSGPQVHKKCFIMIIPCGKVSLFVNSLVMLLICSQSYVCSINRLVCKASCLNRAVYEIGHIMITNAIGQVISFTDNDGNVVEFSIKYHWLPMQCNACRGRGHKKDEEENENLLHIMDQNKTVTGLNATMNIVYYL</sequence>
<dbReference type="Proteomes" id="UP000824890">
    <property type="component" value="Unassembled WGS sequence"/>
</dbReference>
<keyword evidence="1" id="KW-0812">Transmembrane</keyword>
<keyword evidence="1" id="KW-0472">Membrane</keyword>
<organism evidence="2 3">
    <name type="scientific">Brassica napus</name>
    <name type="common">Rape</name>
    <dbReference type="NCBI Taxonomy" id="3708"/>
    <lineage>
        <taxon>Eukaryota</taxon>
        <taxon>Viridiplantae</taxon>
        <taxon>Streptophyta</taxon>
        <taxon>Embryophyta</taxon>
        <taxon>Tracheophyta</taxon>
        <taxon>Spermatophyta</taxon>
        <taxon>Magnoliopsida</taxon>
        <taxon>eudicotyledons</taxon>
        <taxon>Gunneridae</taxon>
        <taxon>Pentapetalae</taxon>
        <taxon>rosids</taxon>
        <taxon>malvids</taxon>
        <taxon>Brassicales</taxon>
        <taxon>Brassicaceae</taxon>
        <taxon>Brassiceae</taxon>
        <taxon>Brassica</taxon>
    </lineage>
</organism>
<evidence type="ECO:0000313" key="2">
    <source>
        <dbReference type="EMBL" id="KAH0883817.1"/>
    </source>
</evidence>
<evidence type="ECO:0000256" key="1">
    <source>
        <dbReference type="SAM" id="Phobius"/>
    </source>
</evidence>
<keyword evidence="3" id="KW-1185">Reference proteome</keyword>
<reference evidence="2 3" key="1">
    <citation type="submission" date="2021-05" db="EMBL/GenBank/DDBJ databases">
        <title>Genome Assembly of Synthetic Allotetraploid Brassica napus Reveals Homoeologous Exchanges between Subgenomes.</title>
        <authorList>
            <person name="Davis J.T."/>
        </authorList>
    </citation>
    <scope>NUCLEOTIDE SEQUENCE [LARGE SCALE GENOMIC DNA]</scope>
    <source>
        <strain evidence="3">cv. Da-Ae</strain>
        <tissue evidence="2">Seedling</tissue>
    </source>
</reference>
<protein>
    <submittedName>
        <fullName evidence="2">Uncharacterized protein</fullName>
    </submittedName>
</protein>
<evidence type="ECO:0000313" key="3">
    <source>
        <dbReference type="Proteomes" id="UP000824890"/>
    </source>
</evidence>
<feature type="transmembrane region" description="Helical" evidence="1">
    <location>
        <begin position="40"/>
        <end position="62"/>
    </location>
</feature>